<dbReference type="SUPFAM" id="SSF52047">
    <property type="entry name" value="RNI-like"/>
    <property type="match status" value="1"/>
</dbReference>
<evidence type="ECO:0000313" key="2">
    <source>
        <dbReference type="Proteomes" id="UP001218188"/>
    </source>
</evidence>
<accession>A0AAD6WPS3</accession>
<dbReference type="Proteomes" id="UP001218188">
    <property type="component" value="Unassembled WGS sequence"/>
</dbReference>
<evidence type="ECO:0000313" key="1">
    <source>
        <dbReference type="EMBL" id="KAJ7016434.1"/>
    </source>
</evidence>
<evidence type="ECO:0008006" key="3">
    <source>
        <dbReference type="Google" id="ProtNLM"/>
    </source>
</evidence>
<gene>
    <name evidence="1" type="ORF">C8F04DRAFT_1161849</name>
</gene>
<dbReference type="AlphaFoldDB" id="A0AAD6WPS3"/>
<comment type="caution">
    <text evidence="1">The sequence shown here is derived from an EMBL/GenBank/DDBJ whole genome shotgun (WGS) entry which is preliminary data.</text>
</comment>
<proteinExistence type="predicted"/>
<sequence>MRHSALRKIIADTEAEIAYHESLVKKLQDKRQAARLELDSAAYPVLTLPPEITTEFFFWCLPTSYGNAEWNSIHSHEPPLLLTHVCRAWRNIAISTCALWANIELPMNLGSSAELSRHGCSVNWGGQSHLQRFSNCRTSILMVGRKWAGPPAAGTSNHCRGCPLTSITDRSASSVFKNTDVFTGLPLLRELSLRGASPSSISPPWHQLTKFTGKLYTRADCLNVLRLAPNLVECTFAAYRQPTVNVDGGVTHSNLQCLTFLRATSYRETASSADLLHAITLPALQSLSILDCGYEEFDDDALVAFLSRSTPPLRKFTIRQLPGTGLNITSLQSMSELVDIDIWGVRKDFVTTIFELFAFDTSFLPKLQHLALSGCNPRGSQPQVYQLLETVAPGLTARWNARHGREVAELESFRIAWDTDFGDLLEESLEPFEELLYEGLDIRLEGPEQIYVC</sequence>
<dbReference type="EMBL" id="JARJCM010000509">
    <property type="protein sequence ID" value="KAJ7016434.1"/>
    <property type="molecule type" value="Genomic_DNA"/>
</dbReference>
<keyword evidence="2" id="KW-1185">Reference proteome</keyword>
<reference evidence="1" key="1">
    <citation type="submission" date="2023-03" db="EMBL/GenBank/DDBJ databases">
        <title>Massive genome expansion in bonnet fungi (Mycena s.s.) driven by repeated elements and novel gene families across ecological guilds.</title>
        <authorList>
            <consortium name="Lawrence Berkeley National Laboratory"/>
            <person name="Harder C.B."/>
            <person name="Miyauchi S."/>
            <person name="Viragh M."/>
            <person name="Kuo A."/>
            <person name="Thoen E."/>
            <person name="Andreopoulos B."/>
            <person name="Lu D."/>
            <person name="Skrede I."/>
            <person name="Drula E."/>
            <person name="Henrissat B."/>
            <person name="Morin E."/>
            <person name="Kohler A."/>
            <person name="Barry K."/>
            <person name="LaButti K."/>
            <person name="Morin E."/>
            <person name="Salamov A."/>
            <person name="Lipzen A."/>
            <person name="Mereny Z."/>
            <person name="Hegedus B."/>
            <person name="Baldrian P."/>
            <person name="Stursova M."/>
            <person name="Weitz H."/>
            <person name="Taylor A."/>
            <person name="Grigoriev I.V."/>
            <person name="Nagy L.G."/>
            <person name="Martin F."/>
            <person name="Kauserud H."/>
        </authorList>
    </citation>
    <scope>NUCLEOTIDE SEQUENCE</scope>
    <source>
        <strain evidence="1">CBHHK200</strain>
    </source>
</reference>
<name>A0AAD6WPS3_9AGAR</name>
<dbReference type="InterPro" id="IPR032675">
    <property type="entry name" value="LRR_dom_sf"/>
</dbReference>
<organism evidence="1 2">
    <name type="scientific">Mycena alexandri</name>
    <dbReference type="NCBI Taxonomy" id="1745969"/>
    <lineage>
        <taxon>Eukaryota</taxon>
        <taxon>Fungi</taxon>
        <taxon>Dikarya</taxon>
        <taxon>Basidiomycota</taxon>
        <taxon>Agaricomycotina</taxon>
        <taxon>Agaricomycetes</taxon>
        <taxon>Agaricomycetidae</taxon>
        <taxon>Agaricales</taxon>
        <taxon>Marasmiineae</taxon>
        <taxon>Mycenaceae</taxon>
        <taxon>Mycena</taxon>
    </lineage>
</organism>
<dbReference type="Gene3D" id="3.80.10.10">
    <property type="entry name" value="Ribonuclease Inhibitor"/>
    <property type="match status" value="1"/>
</dbReference>
<protein>
    <recommendedName>
        <fullName evidence="3">F-box domain-containing protein</fullName>
    </recommendedName>
</protein>